<evidence type="ECO:0000256" key="1">
    <source>
        <dbReference type="SAM" id="Phobius"/>
    </source>
</evidence>
<feature type="transmembrane region" description="Helical" evidence="1">
    <location>
        <begin position="139"/>
        <end position="157"/>
    </location>
</feature>
<protein>
    <submittedName>
        <fullName evidence="3">Phosphatidic acid phosphatase</fullName>
    </submittedName>
</protein>
<evidence type="ECO:0000313" key="4">
    <source>
        <dbReference type="Proteomes" id="UP000030014"/>
    </source>
</evidence>
<keyword evidence="1" id="KW-1133">Transmembrane helix</keyword>
<feature type="transmembrane region" description="Helical" evidence="1">
    <location>
        <begin position="195"/>
        <end position="213"/>
    </location>
</feature>
<dbReference type="AlphaFoldDB" id="A0A0A0IE57"/>
<feature type="domain" description="Phosphatidic acid phosphatase type 2/haloperoxidase" evidence="2">
    <location>
        <begin position="100"/>
        <end position="210"/>
    </location>
</feature>
<keyword evidence="1" id="KW-0812">Transmembrane</keyword>
<dbReference type="PANTHER" id="PTHR14969">
    <property type="entry name" value="SPHINGOSINE-1-PHOSPHATE PHOSPHOHYDROLASE"/>
    <property type="match status" value="1"/>
</dbReference>
<dbReference type="InterPro" id="IPR000326">
    <property type="entry name" value="PAP2/HPO"/>
</dbReference>
<proteinExistence type="predicted"/>
<dbReference type="PANTHER" id="PTHR14969:SF13">
    <property type="entry name" value="AT30094P"/>
    <property type="match status" value="1"/>
</dbReference>
<evidence type="ECO:0000259" key="2">
    <source>
        <dbReference type="SMART" id="SM00014"/>
    </source>
</evidence>
<comment type="caution">
    <text evidence="3">The sequence shown here is derived from an EMBL/GenBank/DDBJ whole genome shotgun (WGS) entry which is preliminary data.</text>
</comment>
<organism evidence="3 4">
    <name type="scientific">Clostridium botulinum C/D str. DC5</name>
    <dbReference type="NCBI Taxonomy" id="1443128"/>
    <lineage>
        <taxon>Bacteria</taxon>
        <taxon>Bacillati</taxon>
        <taxon>Bacillota</taxon>
        <taxon>Clostridia</taxon>
        <taxon>Eubacteriales</taxon>
        <taxon>Clostridiaceae</taxon>
        <taxon>Clostridium</taxon>
    </lineage>
</organism>
<dbReference type="SMART" id="SM00014">
    <property type="entry name" value="acidPPc"/>
    <property type="match status" value="1"/>
</dbReference>
<name>A0A0A0IE57_CLOBO</name>
<gene>
    <name evidence="3" type="ORF">Z955_10420</name>
</gene>
<feature type="transmembrane region" description="Helical" evidence="1">
    <location>
        <begin position="164"/>
        <end position="183"/>
    </location>
</feature>
<dbReference type="EMBL" id="JDRY01000046">
    <property type="protein sequence ID" value="KGM98773.1"/>
    <property type="molecule type" value="Genomic_DNA"/>
</dbReference>
<dbReference type="Gene3D" id="1.20.144.10">
    <property type="entry name" value="Phosphatidic acid phosphatase type 2/haloperoxidase"/>
    <property type="match status" value="2"/>
</dbReference>
<dbReference type="Pfam" id="PF01569">
    <property type="entry name" value="PAP2"/>
    <property type="match status" value="1"/>
</dbReference>
<feature type="transmembrane region" description="Helical" evidence="1">
    <location>
        <begin position="75"/>
        <end position="92"/>
    </location>
</feature>
<dbReference type="RefSeq" id="WP_039258253.1">
    <property type="nucleotide sequence ID" value="NZ_JDRY01000046.1"/>
</dbReference>
<evidence type="ECO:0000313" key="3">
    <source>
        <dbReference type="EMBL" id="KGM98773.1"/>
    </source>
</evidence>
<reference evidence="3 4" key="1">
    <citation type="submission" date="2014-01" db="EMBL/GenBank/DDBJ databases">
        <title>Plasmidome dynamics in the species complex Clostridium novyi sensu lato converts strains of independent lineages into distinctly different pathogens.</title>
        <authorList>
            <person name="Skarin H."/>
            <person name="Segerman B."/>
        </authorList>
    </citation>
    <scope>NUCLEOTIDE SEQUENCE [LARGE SCALE GENOMIC DNA]</scope>
    <source>
        <strain evidence="3 4">DC5</strain>
    </source>
</reference>
<dbReference type="InterPro" id="IPR036938">
    <property type="entry name" value="PAP2/HPO_sf"/>
</dbReference>
<keyword evidence="1" id="KW-0472">Membrane</keyword>
<feature type="transmembrane region" description="Helical" evidence="1">
    <location>
        <begin position="99"/>
        <end position="119"/>
    </location>
</feature>
<dbReference type="Proteomes" id="UP000030014">
    <property type="component" value="Unassembled WGS sequence"/>
</dbReference>
<feature type="transmembrane region" description="Helical" evidence="1">
    <location>
        <begin position="12"/>
        <end position="33"/>
    </location>
</feature>
<accession>A0A0A0IE57</accession>
<dbReference type="SUPFAM" id="SSF48317">
    <property type="entry name" value="Acid phosphatase/Vanadium-dependent haloperoxidase"/>
    <property type="match status" value="1"/>
</dbReference>
<sequence length="226" mass="25417">MYISDSDNNKNIVKYYLYLLGLLSIGWITFFIIKLRDSFVTGGGKFDNIAINYVSSIRNHTLNKLVVIVSKSGDTITAIIFTILVFAFFYIIRRKKEAWFYSITVLIIAIISQVLKFIVKRPRPTGNWLVNIHGYSFPSGHSVLSMTAALLIIYFVLTSLSNKGVAVVLSILIYIYGSSVGLSRVYVGVHYISDVVGGWTLATICVFISLLIFNKINNKESTKYIL</sequence>
<dbReference type="CDD" id="cd03392">
    <property type="entry name" value="PAP2_like_2"/>
    <property type="match status" value="1"/>
</dbReference>